<dbReference type="EMBL" id="CACTIH010004154">
    <property type="protein sequence ID" value="CAA2989820.1"/>
    <property type="molecule type" value="Genomic_DNA"/>
</dbReference>
<dbReference type="Proteomes" id="UP000594638">
    <property type="component" value="Unassembled WGS sequence"/>
</dbReference>
<dbReference type="Gene3D" id="1.25.10.10">
    <property type="entry name" value="Leucine-rich Repeat Variant"/>
    <property type="match status" value="1"/>
</dbReference>
<comment type="caution">
    <text evidence="1">The sequence shown here is derived from an EMBL/GenBank/DDBJ whole genome shotgun (WGS) entry which is preliminary data.</text>
</comment>
<evidence type="ECO:0000313" key="2">
    <source>
        <dbReference type="Proteomes" id="UP000594638"/>
    </source>
</evidence>
<dbReference type="InterPro" id="IPR011989">
    <property type="entry name" value="ARM-like"/>
</dbReference>
<proteinExistence type="predicted"/>
<dbReference type="OrthoDB" id="904351at2759"/>
<reference evidence="1 2" key="1">
    <citation type="submission" date="2019-12" db="EMBL/GenBank/DDBJ databases">
        <authorList>
            <person name="Alioto T."/>
            <person name="Alioto T."/>
            <person name="Gomez Garrido J."/>
        </authorList>
    </citation>
    <scope>NUCLEOTIDE SEQUENCE [LARGE SCALE GENOMIC DNA]</scope>
</reference>
<organism evidence="1 2">
    <name type="scientific">Olea europaea subsp. europaea</name>
    <dbReference type="NCBI Taxonomy" id="158383"/>
    <lineage>
        <taxon>Eukaryota</taxon>
        <taxon>Viridiplantae</taxon>
        <taxon>Streptophyta</taxon>
        <taxon>Embryophyta</taxon>
        <taxon>Tracheophyta</taxon>
        <taxon>Spermatophyta</taxon>
        <taxon>Magnoliopsida</taxon>
        <taxon>eudicotyledons</taxon>
        <taxon>Gunneridae</taxon>
        <taxon>Pentapetalae</taxon>
        <taxon>asterids</taxon>
        <taxon>lamiids</taxon>
        <taxon>Lamiales</taxon>
        <taxon>Oleaceae</taxon>
        <taxon>Oleeae</taxon>
        <taxon>Olea</taxon>
    </lineage>
</organism>
<sequence>MKEVVKFAAEELTNGEVVPAWLSCLPIKGDLIEAKVVHEQLCTMVERSDRELVGPNNQYLPKIVAVFTEEPVRSFPTPLKAHRFDLPPNQIKVVDALALVASRKRGGKLSKTDAKKSKKNCRLTVSDSLLSTP</sequence>
<evidence type="ECO:0000313" key="1">
    <source>
        <dbReference type="EMBL" id="CAA2989820.1"/>
    </source>
</evidence>
<name>A0A8S0SEI1_OLEEU</name>
<accession>A0A8S0SEI1</accession>
<dbReference type="AlphaFoldDB" id="A0A8S0SEI1"/>
<gene>
    <name evidence="1" type="ORF">OLEA9_A018968</name>
</gene>
<dbReference type="Gramene" id="OE9A018968T1">
    <property type="protein sequence ID" value="OE9A018968C1"/>
    <property type="gene ID" value="OE9A018968"/>
</dbReference>
<keyword evidence="2" id="KW-1185">Reference proteome</keyword>
<protein>
    <submittedName>
        <fullName evidence="1">Importin-5-like</fullName>
    </submittedName>
</protein>